<keyword evidence="1" id="KW-0472">Membrane</keyword>
<evidence type="ECO:0000313" key="2">
    <source>
        <dbReference type="EMBL" id="CDW41176.1"/>
    </source>
</evidence>
<keyword evidence="1" id="KW-0812">Transmembrane</keyword>
<evidence type="ECO:0000256" key="1">
    <source>
        <dbReference type="SAM" id="Phobius"/>
    </source>
</evidence>
<accession>A0A0K2UTY3</accession>
<feature type="transmembrane region" description="Helical" evidence="1">
    <location>
        <begin position="15"/>
        <end position="33"/>
    </location>
</feature>
<dbReference type="AlphaFoldDB" id="A0A0K2UTY3"/>
<organism evidence="2">
    <name type="scientific">Lepeophtheirus salmonis</name>
    <name type="common">Salmon louse</name>
    <name type="synonym">Caligus salmonis</name>
    <dbReference type="NCBI Taxonomy" id="72036"/>
    <lineage>
        <taxon>Eukaryota</taxon>
        <taxon>Metazoa</taxon>
        <taxon>Ecdysozoa</taxon>
        <taxon>Arthropoda</taxon>
        <taxon>Crustacea</taxon>
        <taxon>Multicrustacea</taxon>
        <taxon>Hexanauplia</taxon>
        <taxon>Copepoda</taxon>
        <taxon>Siphonostomatoida</taxon>
        <taxon>Caligidae</taxon>
        <taxon>Lepeophtheirus</taxon>
    </lineage>
</organism>
<dbReference type="EMBL" id="HACA01023815">
    <property type="protein sequence ID" value="CDW41176.1"/>
    <property type="molecule type" value="Transcribed_RNA"/>
</dbReference>
<name>A0A0K2UTY3_LEPSM</name>
<proteinExistence type="predicted"/>
<protein>
    <submittedName>
        <fullName evidence="2">Uncharacterized protein</fullName>
    </submittedName>
</protein>
<feature type="non-terminal residue" evidence="2">
    <location>
        <position position="1"/>
    </location>
</feature>
<keyword evidence="1" id="KW-1133">Transmembrane helix</keyword>
<reference evidence="2" key="1">
    <citation type="submission" date="2014-05" db="EMBL/GenBank/DDBJ databases">
        <authorList>
            <person name="Chronopoulou M."/>
        </authorList>
    </citation>
    <scope>NUCLEOTIDE SEQUENCE</scope>
    <source>
        <tissue evidence="2">Whole organism</tissue>
    </source>
</reference>
<sequence>SPPPKRRKTLFTKTVVHFSHIWIDEFLFLFFYLKKFNGTEQYYIIILFYFLSYTYT</sequence>